<comment type="caution">
    <text evidence="2">The sequence shown here is derived from an EMBL/GenBank/DDBJ whole genome shotgun (WGS) entry which is preliminary data.</text>
</comment>
<evidence type="ECO:0000259" key="1">
    <source>
        <dbReference type="Pfam" id="PF09509"/>
    </source>
</evidence>
<dbReference type="OrthoDB" id="2521943at2"/>
<gene>
    <name evidence="2" type="ORF">BXP70_26530</name>
</gene>
<organism evidence="2 3">
    <name type="scientific">Hymenobacter crusticola</name>
    <dbReference type="NCBI Taxonomy" id="1770526"/>
    <lineage>
        <taxon>Bacteria</taxon>
        <taxon>Pseudomonadati</taxon>
        <taxon>Bacteroidota</taxon>
        <taxon>Cytophagia</taxon>
        <taxon>Cytophagales</taxon>
        <taxon>Hymenobacteraceae</taxon>
        <taxon>Hymenobacter</taxon>
    </lineage>
</organism>
<dbReference type="Pfam" id="PF09509">
    <property type="entry name" value="Hypoth_Ymh"/>
    <property type="match status" value="1"/>
</dbReference>
<reference evidence="2 3" key="1">
    <citation type="submission" date="2017-01" db="EMBL/GenBank/DDBJ databases">
        <title>A new Hymenobacter.</title>
        <authorList>
            <person name="Liang Y."/>
            <person name="Feng F."/>
        </authorList>
    </citation>
    <scope>NUCLEOTIDE SEQUENCE [LARGE SCALE GENOMIC DNA]</scope>
    <source>
        <strain evidence="2">MIMBbqt21</strain>
    </source>
</reference>
<name>A0A243W5Y6_9BACT</name>
<dbReference type="EMBL" id="MTSE01000034">
    <property type="protein sequence ID" value="OUJ69396.1"/>
    <property type="molecule type" value="Genomic_DNA"/>
</dbReference>
<accession>A0A243W5Y6</accession>
<dbReference type="AlphaFoldDB" id="A0A243W5Y6"/>
<sequence length="274" mass="31201">MHSLREDTIYRDIKQLHLLAMELKSNFDREYKSEDLMTSFKPFDMMLPRILKALPESIKKQESLIRHSRWLGVHLRKGDPGACSQDIKDICFNDIPTLEEAYLSYVLSNQIIKERQPWETIHHVIRSIAQSLFDSGHHANAVEAAFKEINNLVKQAYKKVCNGDKERDGDDLMRKAFSCTRSSQGTLDRGPLLRLTDRDLATDSGYNVQDGYMNLFAGAIRGIRNPKAHENMSIDAAEAWEMLVFASHLMRMWDRGQSVMPTISPVAAGTSSSI</sequence>
<dbReference type="InterPro" id="IPR012654">
    <property type="entry name" value="CHP02391"/>
</dbReference>
<dbReference type="NCBIfam" id="TIGR02391">
    <property type="entry name" value="hypoth_ymh"/>
    <property type="match status" value="1"/>
</dbReference>
<proteinExistence type="predicted"/>
<dbReference type="RefSeq" id="WP_086597142.1">
    <property type="nucleotide sequence ID" value="NZ_MTSE01000034.1"/>
</dbReference>
<evidence type="ECO:0000313" key="2">
    <source>
        <dbReference type="EMBL" id="OUJ69396.1"/>
    </source>
</evidence>
<feature type="domain" description="Conserved hypothetical protein CHP02391" evidence="1">
    <location>
        <begin position="121"/>
        <end position="251"/>
    </location>
</feature>
<keyword evidence="3" id="KW-1185">Reference proteome</keyword>
<dbReference type="Proteomes" id="UP000194873">
    <property type="component" value="Unassembled WGS sequence"/>
</dbReference>
<protein>
    <submittedName>
        <fullName evidence="2">TIGR02391 family protein</fullName>
    </submittedName>
</protein>
<evidence type="ECO:0000313" key="3">
    <source>
        <dbReference type="Proteomes" id="UP000194873"/>
    </source>
</evidence>